<dbReference type="Pfam" id="PF07715">
    <property type="entry name" value="Plug"/>
    <property type="match status" value="1"/>
</dbReference>
<keyword evidence="6 11" id="KW-0798">TonB box</keyword>
<dbReference type="PROSITE" id="PS52016">
    <property type="entry name" value="TONB_DEPENDENT_REC_3"/>
    <property type="match status" value="1"/>
</dbReference>
<keyword evidence="4 10" id="KW-1134">Transmembrane beta strand</keyword>
<dbReference type="CDD" id="cd01347">
    <property type="entry name" value="ligand_gated_channel"/>
    <property type="match status" value="1"/>
</dbReference>
<feature type="domain" description="TonB-dependent receptor-like beta-barrel" evidence="13">
    <location>
        <begin position="301"/>
        <end position="689"/>
    </location>
</feature>
<evidence type="ECO:0000259" key="13">
    <source>
        <dbReference type="Pfam" id="PF00593"/>
    </source>
</evidence>
<evidence type="ECO:0000256" key="8">
    <source>
        <dbReference type="ARBA" id="ARBA00023170"/>
    </source>
</evidence>
<evidence type="ECO:0000256" key="6">
    <source>
        <dbReference type="ARBA" id="ARBA00023077"/>
    </source>
</evidence>
<dbReference type="PANTHER" id="PTHR32552:SF82">
    <property type="entry name" value="FCUA PROTEIN"/>
    <property type="match status" value="1"/>
</dbReference>
<evidence type="ECO:0000256" key="7">
    <source>
        <dbReference type="ARBA" id="ARBA00023136"/>
    </source>
</evidence>
<dbReference type="Gene3D" id="2.170.130.10">
    <property type="entry name" value="TonB-dependent receptor, plug domain"/>
    <property type="match status" value="1"/>
</dbReference>
<evidence type="ECO:0000313" key="16">
    <source>
        <dbReference type="Proteomes" id="UP001292182"/>
    </source>
</evidence>
<dbReference type="RefSeq" id="WP_322539870.1">
    <property type="nucleotide sequence ID" value="NZ_JAOBTW010000016.1"/>
</dbReference>
<dbReference type="PANTHER" id="PTHR32552">
    <property type="entry name" value="FERRICHROME IRON RECEPTOR-RELATED"/>
    <property type="match status" value="1"/>
</dbReference>
<dbReference type="InterPro" id="IPR012910">
    <property type="entry name" value="Plug_dom"/>
</dbReference>
<keyword evidence="7 10" id="KW-0472">Membrane</keyword>
<evidence type="ECO:0000256" key="11">
    <source>
        <dbReference type="RuleBase" id="RU003357"/>
    </source>
</evidence>
<organism evidence="15 16">
    <name type="scientific">Sphingomonas sanguinis</name>
    <dbReference type="NCBI Taxonomy" id="33051"/>
    <lineage>
        <taxon>Bacteria</taxon>
        <taxon>Pseudomonadati</taxon>
        <taxon>Pseudomonadota</taxon>
        <taxon>Alphaproteobacteria</taxon>
        <taxon>Sphingomonadales</taxon>
        <taxon>Sphingomonadaceae</taxon>
        <taxon>Sphingomonas</taxon>
    </lineage>
</organism>
<comment type="similarity">
    <text evidence="2 10 11">Belongs to the TonB-dependent receptor family.</text>
</comment>
<evidence type="ECO:0000313" key="15">
    <source>
        <dbReference type="EMBL" id="MDZ7283090.1"/>
    </source>
</evidence>
<dbReference type="NCBIfam" id="TIGR01783">
    <property type="entry name" value="TonB-siderophor"/>
    <property type="match status" value="1"/>
</dbReference>
<dbReference type="SUPFAM" id="SSF56935">
    <property type="entry name" value="Porins"/>
    <property type="match status" value="1"/>
</dbReference>
<evidence type="ECO:0000256" key="2">
    <source>
        <dbReference type="ARBA" id="ARBA00009810"/>
    </source>
</evidence>
<keyword evidence="12" id="KW-0732">Signal</keyword>
<proteinExistence type="inferred from homology"/>
<feature type="signal peptide" evidence="12">
    <location>
        <begin position="1"/>
        <end position="33"/>
    </location>
</feature>
<evidence type="ECO:0000259" key="14">
    <source>
        <dbReference type="Pfam" id="PF07715"/>
    </source>
</evidence>
<evidence type="ECO:0000256" key="10">
    <source>
        <dbReference type="PROSITE-ProRule" id="PRU01360"/>
    </source>
</evidence>
<protein>
    <submittedName>
        <fullName evidence="15">TonB-dependent siderophore receptor</fullName>
    </submittedName>
</protein>
<evidence type="ECO:0000256" key="1">
    <source>
        <dbReference type="ARBA" id="ARBA00004571"/>
    </source>
</evidence>
<dbReference type="InterPro" id="IPR010105">
    <property type="entry name" value="TonB_sidphr_rcpt"/>
</dbReference>
<comment type="caution">
    <text evidence="15">The sequence shown here is derived from an EMBL/GenBank/DDBJ whole genome shotgun (WGS) entry which is preliminary data.</text>
</comment>
<sequence length="719" mass="77255">MTNGQSGRRIRRYRNAILLTSILTVAAPSAAWAGPGDADPQTGFAKDGDITVTGRRDKEGAPTETQVGAFRNQSLLDTPLTVTVIDRNLLHAQDARGLDDALRNVAGITQQGNSPLTANSYAARGVVANPRTNFRLNGTLPIINYLPIPIENKERVEALKGVSALYYGFTSPSVIVNMVTKRAGRDPVTDFRLDTDVEGTYGIGADVGRLFGSNGQFGMRLNGYAAHLETPFDGVDGYRWLTSGAFDVRPTDRLSLQFDIEHYERKMAEPGAVMLPNPVGAVKGIGGTDTLPPYPNPHLRFAPTDAAYFGRVTNGLARLNYKIDENWSVHVDGGIARLHRSRWIVDINPTDYTTGAATLIGYVSPSEDFGNNSMRAEINGVITTGILRQEILAGYAANHLWEGAAATSSFTGSSNYYAPPAVPTSALTFKPKSAAFKQYTDDKGFYLMDTAHVGDALTVIGGARQSSFRVEKVGTTPFQLDMVSPMAAVIVHPVAQASLYASYVEGLESAGTAPLTAANAGAILPPLVSRQKEVGVKADAGGATASLAYFDIDRPSTYIDANNIFVSDGRARFRGVEASFQGRILPELTGAASWQFLDAVQVKTSVAAQNGRHVINAPRYAGSAFLAYRPHWLEGAELNGGVYYTGRRSDDLQDRVFLPGYATVSLGAAYRVTRADADAITVRVTADNLLDKTYWATGGETHLYVGTPRTFRLTLGAGF</sequence>
<dbReference type="Proteomes" id="UP001292182">
    <property type="component" value="Unassembled WGS sequence"/>
</dbReference>
<gene>
    <name evidence="15" type="ORF">N4G62_13765</name>
</gene>
<keyword evidence="16" id="KW-1185">Reference proteome</keyword>
<keyword evidence="3 10" id="KW-0813">Transport</keyword>
<evidence type="ECO:0000256" key="5">
    <source>
        <dbReference type="ARBA" id="ARBA00022692"/>
    </source>
</evidence>
<dbReference type="InterPro" id="IPR039426">
    <property type="entry name" value="TonB-dep_rcpt-like"/>
</dbReference>
<evidence type="ECO:0000256" key="3">
    <source>
        <dbReference type="ARBA" id="ARBA00022448"/>
    </source>
</evidence>
<dbReference type="InterPro" id="IPR037066">
    <property type="entry name" value="Plug_dom_sf"/>
</dbReference>
<feature type="domain" description="TonB-dependent receptor plug" evidence="14">
    <location>
        <begin position="75"/>
        <end position="169"/>
    </location>
</feature>
<evidence type="ECO:0000256" key="12">
    <source>
        <dbReference type="SAM" id="SignalP"/>
    </source>
</evidence>
<accession>A0ABU5LTR2</accession>
<evidence type="ECO:0000256" key="9">
    <source>
        <dbReference type="ARBA" id="ARBA00023237"/>
    </source>
</evidence>
<evidence type="ECO:0000256" key="4">
    <source>
        <dbReference type="ARBA" id="ARBA00022452"/>
    </source>
</evidence>
<keyword evidence="5 10" id="KW-0812">Transmembrane</keyword>
<dbReference type="InterPro" id="IPR036942">
    <property type="entry name" value="Beta-barrel_TonB_sf"/>
</dbReference>
<dbReference type="Pfam" id="PF00593">
    <property type="entry name" value="TonB_dep_Rec_b-barrel"/>
    <property type="match status" value="1"/>
</dbReference>
<comment type="subcellular location">
    <subcellularLocation>
        <location evidence="1 10">Cell outer membrane</location>
        <topology evidence="1 10">Multi-pass membrane protein</topology>
    </subcellularLocation>
</comment>
<reference evidence="16" key="1">
    <citation type="submission" date="2023-07" db="EMBL/GenBank/DDBJ databases">
        <title>Whole genome sequence analysis of rice epiphytic Sphingomonas sanguinis OsEp_Plm_15B2.</title>
        <authorList>
            <person name="Sahu K.P."/>
            <person name="Asharani P."/>
            <person name="Reddy B."/>
            <person name="Kumar A."/>
        </authorList>
    </citation>
    <scope>NUCLEOTIDE SEQUENCE [LARGE SCALE GENOMIC DNA]</scope>
    <source>
        <strain evidence="16">OsEp_Plm_15B2</strain>
    </source>
</reference>
<dbReference type="InterPro" id="IPR000531">
    <property type="entry name" value="Beta-barrel_TonB"/>
</dbReference>
<dbReference type="EMBL" id="JAOBTW010000016">
    <property type="protein sequence ID" value="MDZ7283090.1"/>
    <property type="molecule type" value="Genomic_DNA"/>
</dbReference>
<keyword evidence="9 10" id="KW-0998">Cell outer membrane</keyword>
<feature type="chain" id="PRO_5045961870" evidence="12">
    <location>
        <begin position="34"/>
        <end position="719"/>
    </location>
</feature>
<keyword evidence="8 15" id="KW-0675">Receptor</keyword>
<dbReference type="Gene3D" id="2.40.170.20">
    <property type="entry name" value="TonB-dependent receptor, beta-barrel domain"/>
    <property type="match status" value="1"/>
</dbReference>
<name>A0ABU5LTR2_9SPHN</name>